<dbReference type="PANTHER" id="PTHR30474">
    <property type="entry name" value="CELL CYCLE PROTEIN"/>
    <property type="match status" value="1"/>
</dbReference>
<keyword evidence="3" id="KW-0133">Cell shape</keyword>
<organism evidence="7 8">
    <name type="scientific">Niallia oryzisoli</name>
    <dbReference type="NCBI Taxonomy" id="1737571"/>
    <lineage>
        <taxon>Bacteria</taxon>
        <taxon>Bacillati</taxon>
        <taxon>Bacillota</taxon>
        <taxon>Bacilli</taxon>
        <taxon>Bacillales</taxon>
        <taxon>Bacillaceae</taxon>
        <taxon>Niallia</taxon>
    </lineage>
</organism>
<gene>
    <name evidence="7" type="ORF">R4Z09_01980</name>
</gene>
<comment type="subcellular location">
    <subcellularLocation>
        <location evidence="1">Membrane</location>
        <topology evidence="1">Multi-pass membrane protein</topology>
    </subcellularLocation>
</comment>
<feature type="transmembrane region" description="Helical" evidence="6">
    <location>
        <begin position="173"/>
        <end position="191"/>
    </location>
</feature>
<keyword evidence="8" id="KW-1185">Reference proteome</keyword>
<evidence type="ECO:0000256" key="6">
    <source>
        <dbReference type="SAM" id="Phobius"/>
    </source>
</evidence>
<feature type="transmembrane region" description="Helical" evidence="6">
    <location>
        <begin position="355"/>
        <end position="376"/>
    </location>
</feature>
<feature type="transmembrane region" description="Helical" evidence="6">
    <location>
        <begin position="198"/>
        <end position="216"/>
    </location>
</feature>
<accession>A0ABZ2CE98</accession>
<evidence type="ECO:0000256" key="3">
    <source>
        <dbReference type="ARBA" id="ARBA00022960"/>
    </source>
</evidence>
<evidence type="ECO:0000256" key="4">
    <source>
        <dbReference type="ARBA" id="ARBA00022989"/>
    </source>
</evidence>
<evidence type="ECO:0000256" key="2">
    <source>
        <dbReference type="ARBA" id="ARBA00022692"/>
    </source>
</evidence>
<evidence type="ECO:0000256" key="5">
    <source>
        <dbReference type="ARBA" id="ARBA00023136"/>
    </source>
</evidence>
<feature type="transmembrane region" description="Helical" evidence="6">
    <location>
        <begin position="148"/>
        <end position="167"/>
    </location>
</feature>
<dbReference type="InterPro" id="IPR001182">
    <property type="entry name" value="FtsW/RodA"/>
</dbReference>
<evidence type="ECO:0000313" key="7">
    <source>
        <dbReference type="EMBL" id="WVX81838.1"/>
    </source>
</evidence>
<dbReference type="RefSeq" id="WP_338450748.1">
    <property type="nucleotide sequence ID" value="NZ_CP137640.1"/>
</dbReference>
<reference evidence="7 8" key="1">
    <citation type="submission" date="2023-10" db="EMBL/GenBank/DDBJ databases">
        <title>Niallia locisalis sp.nov. isolated from a salt pond sample.</title>
        <authorList>
            <person name="Li X.-J."/>
            <person name="Dong L."/>
        </authorList>
    </citation>
    <scope>NUCLEOTIDE SEQUENCE [LARGE SCALE GENOMIC DNA]</scope>
    <source>
        <strain evidence="7 8">DSM 29761</strain>
    </source>
</reference>
<dbReference type="PROSITE" id="PS51257">
    <property type="entry name" value="PROKAR_LIPOPROTEIN"/>
    <property type="match status" value="1"/>
</dbReference>
<keyword evidence="7" id="KW-0808">Transferase</keyword>
<keyword evidence="5 6" id="KW-0472">Membrane</keyword>
<dbReference type="Pfam" id="PF01098">
    <property type="entry name" value="FTSW_RODA_SPOVE"/>
    <property type="match status" value="1"/>
</dbReference>
<protein>
    <submittedName>
        <fullName evidence="7">FtsW/RodA/SpoVE family cell cycle protein</fullName>
        <ecNumber evidence="7">2.4.1.129</ecNumber>
    </submittedName>
</protein>
<feature type="transmembrane region" description="Helical" evidence="6">
    <location>
        <begin position="106"/>
        <end position="128"/>
    </location>
</feature>
<dbReference type="GO" id="GO:0016757">
    <property type="term" value="F:glycosyltransferase activity"/>
    <property type="evidence" value="ECO:0007669"/>
    <property type="project" value="UniProtKB-KW"/>
</dbReference>
<proteinExistence type="predicted"/>
<feature type="transmembrane region" description="Helical" evidence="6">
    <location>
        <begin position="321"/>
        <end position="343"/>
    </location>
</feature>
<name>A0ABZ2CE98_9BACI</name>
<evidence type="ECO:0000256" key="1">
    <source>
        <dbReference type="ARBA" id="ARBA00004141"/>
    </source>
</evidence>
<dbReference type="EMBL" id="CP137640">
    <property type="protein sequence ID" value="WVX81838.1"/>
    <property type="molecule type" value="Genomic_DNA"/>
</dbReference>
<dbReference type="Proteomes" id="UP001357223">
    <property type="component" value="Chromosome"/>
</dbReference>
<evidence type="ECO:0000313" key="8">
    <source>
        <dbReference type="Proteomes" id="UP001357223"/>
    </source>
</evidence>
<keyword evidence="4 6" id="KW-1133">Transmembrane helix</keyword>
<sequence>MERKNRVAERFDWTLTLLLLMFFLVSCAAIYSGQTSDQYSGSNFLLQQIFWYAVGAAIIAVIMYFDSDQLNRLSWVIYGIGILVLLILAFAPVTEFTPKINGAQSWFITPVGSIQPSEFMKVFLIMGLSRTICKHHEKYLTKTMKTDYILLLKIGLVTGLPVGLVMLQPDLGTSLVMLAIMTGMIFISGISWKIILSLYGTGAAIACTILYFVIWAPEILEKYLNVKPYQFDRIYAWLDPHNNAAGYHLSNSLKAIGSGLLTGKGFGERKVYIPESHTDFIFSVIGEEYGFLGGSIVIGLFFLLIYHLTKTALETVESYNTYICVGIISMLTFHVFQNIGMTIQVLPITGIPLPFISYGGSSLMGNMFAMGLVYSIHYHHRNYMFSSRNNYTEPDTKAMERSHSSS</sequence>
<keyword evidence="7" id="KW-0328">Glycosyltransferase</keyword>
<feature type="transmembrane region" description="Helical" evidence="6">
    <location>
        <begin position="44"/>
        <end position="63"/>
    </location>
</feature>
<feature type="transmembrane region" description="Helical" evidence="6">
    <location>
        <begin position="289"/>
        <end position="309"/>
    </location>
</feature>
<dbReference type="EC" id="2.4.1.129" evidence="7"/>
<keyword evidence="2 6" id="KW-0812">Transmembrane</keyword>
<feature type="transmembrane region" description="Helical" evidence="6">
    <location>
        <begin position="75"/>
        <end position="94"/>
    </location>
</feature>
<dbReference type="PANTHER" id="PTHR30474:SF1">
    <property type="entry name" value="PEPTIDOGLYCAN GLYCOSYLTRANSFERASE MRDB"/>
    <property type="match status" value="1"/>
</dbReference>
<feature type="transmembrane region" description="Helical" evidence="6">
    <location>
        <begin position="12"/>
        <end position="32"/>
    </location>
</feature>